<sequence length="250" mass="29033">MSKLSSIGSIIGSLLNLLIRFLFQSISYLTLWISLGFSVCLVGKYTFRIIQTKREVLELLYWRDPKISGAVLAFLLGILYALHRYTFHVLLVTIAFGALLCTIIFRIGKQLEGQVRKKNDALVNPFQYYLDLEVTIPQEKLHSQMDIFVDNFVILFKKLRHIYLVENLIDSIKFALLLYSLYYAASWFSGIGLLLVFILALFTVPKTYELYKEPIDQYIKLAKDQIDHFSKIAQEKLPFLKLEISEKKEE</sequence>
<comment type="subcellular location">
    <subcellularLocation>
        <location evidence="1 6">Endoplasmic reticulum membrane</location>
        <topology evidence="1 6">Multi-pass membrane protein</topology>
    </subcellularLocation>
</comment>
<dbReference type="OMA" id="NWGDGEH"/>
<evidence type="ECO:0000313" key="8">
    <source>
        <dbReference type="Proteomes" id="UP000095281"/>
    </source>
</evidence>
<evidence type="ECO:0000313" key="9">
    <source>
        <dbReference type="WBParaSite" id="MhA1_Contig914.frz3.gene10"/>
    </source>
</evidence>
<dbReference type="GO" id="GO:0030424">
    <property type="term" value="C:axon"/>
    <property type="evidence" value="ECO:0007669"/>
    <property type="project" value="TreeGrafter"/>
</dbReference>
<evidence type="ECO:0000256" key="4">
    <source>
        <dbReference type="ARBA" id="ARBA00022989"/>
    </source>
</evidence>
<feature type="transmembrane region" description="Helical" evidence="6">
    <location>
        <begin position="67"/>
        <end position="83"/>
    </location>
</feature>
<organism evidence="8 9">
    <name type="scientific">Meloidogyne hapla</name>
    <name type="common">Root-knot nematode worm</name>
    <dbReference type="NCBI Taxonomy" id="6305"/>
    <lineage>
        <taxon>Eukaryota</taxon>
        <taxon>Metazoa</taxon>
        <taxon>Ecdysozoa</taxon>
        <taxon>Nematoda</taxon>
        <taxon>Chromadorea</taxon>
        <taxon>Rhabditida</taxon>
        <taxon>Tylenchina</taxon>
        <taxon>Tylenchomorpha</taxon>
        <taxon>Tylenchoidea</taxon>
        <taxon>Meloidogynidae</taxon>
        <taxon>Meloidogyninae</taxon>
        <taxon>Meloidogyne</taxon>
    </lineage>
</organism>
<proteinExistence type="predicted"/>
<evidence type="ECO:0000259" key="7">
    <source>
        <dbReference type="PROSITE" id="PS50845"/>
    </source>
</evidence>
<dbReference type="Gene3D" id="1.20.5.2480">
    <property type="match status" value="1"/>
</dbReference>
<evidence type="ECO:0000256" key="2">
    <source>
        <dbReference type="ARBA" id="ARBA00022692"/>
    </source>
</evidence>
<dbReference type="PANTHER" id="PTHR45799">
    <property type="entry name" value="RETICULON-LIKE PROTEIN"/>
    <property type="match status" value="1"/>
</dbReference>
<keyword evidence="4 6" id="KW-1133">Transmembrane helix</keyword>
<feature type="transmembrane region" description="Helical" evidence="6">
    <location>
        <begin position="89"/>
        <end position="108"/>
    </location>
</feature>
<keyword evidence="3 6" id="KW-0256">Endoplasmic reticulum</keyword>
<evidence type="ECO:0000256" key="6">
    <source>
        <dbReference type="RuleBase" id="RU363132"/>
    </source>
</evidence>
<dbReference type="InterPro" id="IPR003388">
    <property type="entry name" value="Reticulon"/>
</dbReference>
<accession>A0A1I8C243</accession>
<dbReference type="InterPro" id="IPR046964">
    <property type="entry name" value="RTN1-4"/>
</dbReference>
<dbReference type="WBParaSite" id="MhA1_Contig914.frz3.gene10">
    <property type="protein sequence ID" value="MhA1_Contig914.frz3.gene10"/>
    <property type="gene ID" value="MhA1_Contig914.frz3.gene10"/>
</dbReference>
<dbReference type="PANTHER" id="PTHR45799:SF2">
    <property type="entry name" value="RETICULON-LIKE PROTEIN"/>
    <property type="match status" value="1"/>
</dbReference>
<feature type="transmembrane region" description="Helical" evidence="6">
    <location>
        <begin position="29"/>
        <end position="47"/>
    </location>
</feature>
<keyword evidence="2 6" id="KW-0812">Transmembrane</keyword>
<dbReference type="Pfam" id="PF02453">
    <property type="entry name" value="Reticulon"/>
    <property type="match status" value="1"/>
</dbReference>
<evidence type="ECO:0000256" key="1">
    <source>
        <dbReference type="ARBA" id="ARBA00004477"/>
    </source>
</evidence>
<dbReference type="Proteomes" id="UP000095281">
    <property type="component" value="Unplaced"/>
</dbReference>
<dbReference type="AlphaFoldDB" id="A0A1I8C243"/>
<feature type="transmembrane region" description="Helical" evidence="6">
    <location>
        <begin position="187"/>
        <end position="204"/>
    </location>
</feature>
<keyword evidence="5 6" id="KW-0472">Membrane</keyword>
<evidence type="ECO:0000256" key="5">
    <source>
        <dbReference type="ARBA" id="ARBA00023136"/>
    </source>
</evidence>
<name>A0A1I8C243_MELHA</name>
<reference evidence="9" key="1">
    <citation type="submission" date="2016-11" db="UniProtKB">
        <authorList>
            <consortium name="WormBaseParasite"/>
        </authorList>
    </citation>
    <scope>IDENTIFICATION</scope>
</reference>
<dbReference type="PROSITE" id="PS50845">
    <property type="entry name" value="RETICULON"/>
    <property type="match status" value="1"/>
</dbReference>
<evidence type="ECO:0000256" key="3">
    <source>
        <dbReference type="ARBA" id="ARBA00022824"/>
    </source>
</evidence>
<feature type="domain" description="Reticulon" evidence="7">
    <location>
        <begin position="56"/>
        <end position="250"/>
    </location>
</feature>
<protein>
    <recommendedName>
        <fullName evidence="6">Reticulon-like protein</fullName>
    </recommendedName>
</protein>
<dbReference type="GO" id="GO:0005789">
    <property type="term" value="C:endoplasmic reticulum membrane"/>
    <property type="evidence" value="ECO:0007669"/>
    <property type="project" value="UniProtKB-SubCell"/>
</dbReference>
<keyword evidence="8" id="KW-1185">Reference proteome</keyword>